<accession>A0A5N5FEZ7</accession>
<dbReference type="OrthoDB" id="1297712at2759"/>
<reference evidence="2" key="2">
    <citation type="submission" date="2019-10" db="EMBL/GenBank/DDBJ databases">
        <title>A de novo genome assembly of a pear dwarfing rootstock.</title>
        <authorList>
            <person name="Wang F."/>
            <person name="Wang J."/>
            <person name="Li S."/>
            <person name="Zhang Y."/>
            <person name="Fang M."/>
            <person name="Ma L."/>
            <person name="Zhao Y."/>
            <person name="Jiang S."/>
        </authorList>
    </citation>
    <scope>NUCLEOTIDE SEQUENCE [LARGE SCALE GENOMIC DNA]</scope>
</reference>
<dbReference type="AlphaFoldDB" id="A0A5N5FEZ7"/>
<organism evidence="1 2">
    <name type="scientific">Pyrus ussuriensis x Pyrus communis</name>
    <dbReference type="NCBI Taxonomy" id="2448454"/>
    <lineage>
        <taxon>Eukaryota</taxon>
        <taxon>Viridiplantae</taxon>
        <taxon>Streptophyta</taxon>
        <taxon>Embryophyta</taxon>
        <taxon>Tracheophyta</taxon>
        <taxon>Spermatophyta</taxon>
        <taxon>Magnoliopsida</taxon>
        <taxon>eudicotyledons</taxon>
        <taxon>Gunneridae</taxon>
        <taxon>Pentapetalae</taxon>
        <taxon>rosids</taxon>
        <taxon>fabids</taxon>
        <taxon>Rosales</taxon>
        <taxon>Rosaceae</taxon>
        <taxon>Amygdaloideae</taxon>
        <taxon>Maleae</taxon>
        <taxon>Pyrus</taxon>
    </lineage>
</organism>
<dbReference type="Proteomes" id="UP000327157">
    <property type="component" value="Chromosome 13"/>
</dbReference>
<proteinExistence type="predicted"/>
<name>A0A5N5FEZ7_9ROSA</name>
<reference evidence="1 2" key="3">
    <citation type="submission" date="2019-11" db="EMBL/GenBank/DDBJ databases">
        <title>A de novo genome assembly of a pear dwarfing rootstock.</title>
        <authorList>
            <person name="Wang F."/>
            <person name="Wang J."/>
            <person name="Li S."/>
            <person name="Zhang Y."/>
            <person name="Fang M."/>
            <person name="Ma L."/>
            <person name="Zhao Y."/>
            <person name="Jiang S."/>
        </authorList>
    </citation>
    <scope>NUCLEOTIDE SEQUENCE [LARGE SCALE GENOMIC DNA]</scope>
    <source>
        <strain evidence="1">S2</strain>
        <tissue evidence="1">Leaf</tissue>
    </source>
</reference>
<comment type="caution">
    <text evidence="1">The sequence shown here is derived from an EMBL/GenBank/DDBJ whole genome shotgun (WGS) entry which is preliminary data.</text>
</comment>
<protein>
    <submittedName>
        <fullName evidence="1">Uncharacterized protein</fullName>
    </submittedName>
</protein>
<reference evidence="1 2" key="1">
    <citation type="submission" date="2019-09" db="EMBL/GenBank/DDBJ databases">
        <authorList>
            <person name="Ou C."/>
        </authorList>
    </citation>
    <scope>NUCLEOTIDE SEQUENCE [LARGE SCALE GENOMIC DNA]</scope>
    <source>
        <strain evidence="1">S2</strain>
        <tissue evidence="1">Leaf</tissue>
    </source>
</reference>
<sequence length="101" mass="11314">MESIMLLRKQRCEFEDLKKGEVPCIDKVQRQRDAPSRRGGFGWVARDFASIFQGASGGGDLLYESNLMAETKVIRVAVMACIDKGFEAVRLSQIPNVSWTC</sequence>
<gene>
    <name evidence="1" type="ORF">D8674_010031</name>
</gene>
<evidence type="ECO:0000313" key="1">
    <source>
        <dbReference type="EMBL" id="KAB2599760.1"/>
    </source>
</evidence>
<keyword evidence="2" id="KW-1185">Reference proteome</keyword>
<dbReference type="EMBL" id="SMOL01000753">
    <property type="protein sequence ID" value="KAB2599760.1"/>
    <property type="molecule type" value="Genomic_DNA"/>
</dbReference>
<evidence type="ECO:0000313" key="2">
    <source>
        <dbReference type="Proteomes" id="UP000327157"/>
    </source>
</evidence>